<evidence type="ECO:0000313" key="1">
    <source>
        <dbReference type="EMBL" id="KAJ1212252.1"/>
    </source>
</evidence>
<dbReference type="AlphaFoldDB" id="A0AAV7WI33"/>
<accession>A0AAV7WI33</accession>
<gene>
    <name evidence="1" type="ORF">NDU88_007559</name>
</gene>
<sequence length="74" mass="8565">MRRAEEPKAPERAEGLPEHWTRLSGSQAWTLHPLRVYRLGRLVLLVSWGKGDYNSHNAKRPPGRLWPWASRALP</sequence>
<evidence type="ECO:0000313" key="2">
    <source>
        <dbReference type="Proteomes" id="UP001066276"/>
    </source>
</evidence>
<dbReference type="EMBL" id="JANPWB010000002">
    <property type="protein sequence ID" value="KAJ1212252.1"/>
    <property type="molecule type" value="Genomic_DNA"/>
</dbReference>
<keyword evidence="2" id="KW-1185">Reference proteome</keyword>
<proteinExistence type="predicted"/>
<reference evidence="1" key="1">
    <citation type="journal article" date="2022" name="bioRxiv">
        <title>Sequencing and chromosome-scale assembly of the giantPleurodeles waltlgenome.</title>
        <authorList>
            <person name="Brown T."/>
            <person name="Elewa A."/>
            <person name="Iarovenko S."/>
            <person name="Subramanian E."/>
            <person name="Araus A.J."/>
            <person name="Petzold A."/>
            <person name="Susuki M."/>
            <person name="Suzuki K.-i.T."/>
            <person name="Hayashi T."/>
            <person name="Toyoda A."/>
            <person name="Oliveira C."/>
            <person name="Osipova E."/>
            <person name="Leigh N.D."/>
            <person name="Simon A."/>
            <person name="Yun M.H."/>
        </authorList>
    </citation>
    <scope>NUCLEOTIDE SEQUENCE</scope>
    <source>
        <strain evidence="1">20211129_DDA</strain>
        <tissue evidence="1">Liver</tissue>
    </source>
</reference>
<organism evidence="1 2">
    <name type="scientific">Pleurodeles waltl</name>
    <name type="common">Iberian ribbed newt</name>
    <dbReference type="NCBI Taxonomy" id="8319"/>
    <lineage>
        <taxon>Eukaryota</taxon>
        <taxon>Metazoa</taxon>
        <taxon>Chordata</taxon>
        <taxon>Craniata</taxon>
        <taxon>Vertebrata</taxon>
        <taxon>Euteleostomi</taxon>
        <taxon>Amphibia</taxon>
        <taxon>Batrachia</taxon>
        <taxon>Caudata</taxon>
        <taxon>Salamandroidea</taxon>
        <taxon>Salamandridae</taxon>
        <taxon>Pleurodelinae</taxon>
        <taxon>Pleurodeles</taxon>
    </lineage>
</organism>
<comment type="caution">
    <text evidence="1">The sequence shown here is derived from an EMBL/GenBank/DDBJ whole genome shotgun (WGS) entry which is preliminary data.</text>
</comment>
<dbReference type="Proteomes" id="UP001066276">
    <property type="component" value="Chromosome 1_2"/>
</dbReference>
<protein>
    <submittedName>
        <fullName evidence="1">Uncharacterized protein</fullName>
    </submittedName>
</protein>
<name>A0AAV7WI33_PLEWA</name>